<evidence type="ECO:0000256" key="1">
    <source>
        <dbReference type="ARBA" id="ARBA00008834"/>
    </source>
</evidence>
<evidence type="ECO:0000256" key="2">
    <source>
        <dbReference type="ARBA" id="ARBA00022801"/>
    </source>
</evidence>
<name>A0ABP0UIZ0_9BRYO</name>
<reference evidence="5" key="1">
    <citation type="submission" date="2024-02" db="EMBL/GenBank/DDBJ databases">
        <authorList>
            <consortium name="ELIXIR-Norway"/>
            <consortium name="Elixir Norway"/>
        </authorList>
    </citation>
    <scope>NUCLEOTIDE SEQUENCE</scope>
</reference>
<dbReference type="PANTHER" id="PTHR31339">
    <property type="entry name" value="PECTIN LYASE-RELATED"/>
    <property type="match status" value="1"/>
</dbReference>
<dbReference type="InterPro" id="IPR051801">
    <property type="entry name" value="GH28_Enzymes"/>
</dbReference>
<dbReference type="Proteomes" id="UP001497512">
    <property type="component" value="Chromosome 4"/>
</dbReference>
<evidence type="ECO:0000256" key="4">
    <source>
        <dbReference type="RuleBase" id="RU361169"/>
    </source>
</evidence>
<gene>
    <name evidence="5" type="ORF">CSSPTR1EN2_LOCUS16371</name>
</gene>
<keyword evidence="6" id="KW-1185">Reference proteome</keyword>
<dbReference type="Gene3D" id="2.160.20.10">
    <property type="entry name" value="Single-stranded right-handed beta-helix, Pectin lyase-like"/>
    <property type="match status" value="1"/>
</dbReference>
<dbReference type="PANTHER" id="PTHR31339:SF0">
    <property type="entry name" value="PECTIN LYASE-LIKE SUPERFAMILY PROTEIN"/>
    <property type="match status" value="1"/>
</dbReference>
<dbReference type="InterPro" id="IPR011050">
    <property type="entry name" value="Pectin_lyase_fold/virulence"/>
</dbReference>
<keyword evidence="3 4" id="KW-0326">Glycosidase</keyword>
<dbReference type="EMBL" id="OZ019896">
    <property type="protein sequence ID" value="CAK9222752.1"/>
    <property type="molecule type" value="Genomic_DNA"/>
</dbReference>
<organism evidence="5 6">
    <name type="scientific">Sphagnum troendelagicum</name>
    <dbReference type="NCBI Taxonomy" id="128251"/>
    <lineage>
        <taxon>Eukaryota</taxon>
        <taxon>Viridiplantae</taxon>
        <taxon>Streptophyta</taxon>
        <taxon>Embryophyta</taxon>
        <taxon>Bryophyta</taxon>
        <taxon>Sphagnophytina</taxon>
        <taxon>Sphagnopsida</taxon>
        <taxon>Sphagnales</taxon>
        <taxon>Sphagnaceae</taxon>
        <taxon>Sphagnum</taxon>
    </lineage>
</organism>
<protein>
    <recommendedName>
        <fullName evidence="7">Pectin lyase-like superfamily protein</fullName>
    </recommendedName>
</protein>
<keyword evidence="2 4" id="KW-0378">Hydrolase</keyword>
<proteinExistence type="inferred from homology"/>
<accession>A0ABP0UIZ0</accession>
<comment type="similarity">
    <text evidence="1 4">Belongs to the glycosyl hydrolase 28 family.</text>
</comment>
<sequence length="532" mass="57935">MESLSGRRGASIPTHSGLVICIVASWTIVSIVKALPDLQQTLVDLAAEVSELQVPKIGAFPDEFLGASTGLKEAAGAVMREKEKRNGAGRRDEGRPVCEVTEFGAVGSGEVYETAAIQAAIDACGSLPGGGTVYLPPGTFLTGTLFLRSNITLWIDEGATLLGSPLQKDFPTSSSQWYTILAKDVQNVELTGGGVVSGQGLKFVVKFEERKNVMVSWNTTGACHGNECRPRLIGFVNCKNVHIWNLLLQEPPLWCLHILNTDMVSIHDLVIIGDFNTPNTDGIDIDSSNNTVIKDCHIDTGDDGICPKTQQGPLHNLTVTDCWIRSKSCAVKLGSETHADFDSLHFERLTIVDSHRGIGLQLRDSGSVNNVTFANIQMSTRYYDPSWWGLAEPIYITACPRTPTTKVGSITNVHFINITATSENGIFMAGSNESHLQGLNFKNVSVSMKRSTNFSSGLQDYRPGCWGLVEHRTSGVFMAFVEDVSMDDVKLQWKQENGLSDWGLPLDLIPSSVNNINLLGFHSSYPDHQVYS</sequence>
<dbReference type="Pfam" id="PF00295">
    <property type="entry name" value="Glyco_hydro_28"/>
    <property type="match status" value="1"/>
</dbReference>
<dbReference type="SUPFAM" id="SSF51126">
    <property type="entry name" value="Pectin lyase-like"/>
    <property type="match status" value="1"/>
</dbReference>
<evidence type="ECO:0000313" key="5">
    <source>
        <dbReference type="EMBL" id="CAK9222752.1"/>
    </source>
</evidence>
<evidence type="ECO:0008006" key="7">
    <source>
        <dbReference type="Google" id="ProtNLM"/>
    </source>
</evidence>
<dbReference type="InterPro" id="IPR012334">
    <property type="entry name" value="Pectin_lyas_fold"/>
</dbReference>
<dbReference type="InterPro" id="IPR000743">
    <property type="entry name" value="Glyco_hydro_28"/>
</dbReference>
<evidence type="ECO:0000313" key="6">
    <source>
        <dbReference type="Proteomes" id="UP001497512"/>
    </source>
</evidence>
<evidence type="ECO:0000256" key="3">
    <source>
        <dbReference type="ARBA" id="ARBA00023295"/>
    </source>
</evidence>